<evidence type="ECO:0000256" key="4">
    <source>
        <dbReference type="ARBA" id="ARBA00023136"/>
    </source>
</evidence>
<dbReference type="Gene3D" id="2.40.50.140">
    <property type="entry name" value="Nucleic acid-binding proteins"/>
    <property type="match status" value="1"/>
</dbReference>
<evidence type="ECO:0000256" key="2">
    <source>
        <dbReference type="ARBA" id="ARBA00022692"/>
    </source>
</evidence>
<reference evidence="7 8" key="1">
    <citation type="submission" date="2019-06" db="EMBL/GenBank/DDBJ databases">
        <title>Whole genome shotgun sequence of Vibrio inusitatus NBRC 102082.</title>
        <authorList>
            <person name="Hosoyama A."/>
            <person name="Uohara A."/>
            <person name="Ohji S."/>
            <person name="Ichikawa N."/>
        </authorList>
    </citation>
    <scope>NUCLEOTIDE SEQUENCE [LARGE SCALE GENOMIC DNA]</scope>
    <source>
        <strain evidence="7 8">NBRC 102082</strain>
    </source>
</reference>
<sequence>MIELLQQVNHWHWLAFGLALLCFEVLGTAGYFLWLGISALIVGAILSALPLGWQMQWMSFASFSLITTWLWWRYQKGKDKIDEKTTTLNKRSQQLIGQFTTLDQDFPVGKGRIKLGDTSWTAVAEHSLKAGITVEVYKVEGIILHIRQKA</sequence>
<feature type="transmembrane region" description="Helical" evidence="5">
    <location>
        <begin position="12"/>
        <end position="45"/>
    </location>
</feature>
<dbReference type="PANTHER" id="PTHR33507:SF3">
    <property type="entry name" value="INNER MEMBRANE PROTEIN YBBJ"/>
    <property type="match status" value="1"/>
</dbReference>
<dbReference type="PANTHER" id="PTHR33507">
    <property type="entry name" value="INNER MEMBRANE PROTEIN YBBJ"/>
    <property type="match status" value="1"/>
</dbReference>
<dbReference type="Pfam" id="PF01957">
    <property type="entry name" value="NfeD"/>
    <property type="match status" value="1"/>
</dbReference>
<keyword evidence="2 5" id="KW-0812">Transmembrane</keyword>
<comment type="subcellular location">
    <subcellularLocation>
        <location evidence="1">Membrane</location>
        <topology evidence="1">Multi-pass membrane protein</topology>
    </subcellularLocation>
</comment>
<keyword evidence="8" id="KW-1185">Reference proteome</keyword>
<evidence type="ECO:0000256" key="5">
    <source>
        <dbReference type="SAM" id="Phobius"/>
    </source>
</evidence>
<comment type="caution">
    <text evidence="7">The sequence shown here is derived from an EMBL/GenBank/DDBJ whole genome shotgun (WGS) entry which is preliminary data.</text>
</comment>
<evidence type="ECO:0000313" key="7">
    <source>
        <dbReference type="EMBL" id="GEA49409.1"/>
    </source>
</evidence>
<name>A0A4Y3HQH9_9VIBR</name>
<protein>
    <recommendedName>
        <fullName evidence="6">NfeD-like C-terminal domain-containing protein</fullName>
    </recommendedName>
</protein>
<dbReference type="InterPro" id="IPR052165">
    <property type="entry name" value="Membrane_assoc_protease"/>
</dbReference>
<dbReference type="InterPro" id="IPR002810">
    <property type="entry name" value="NfeD-like_C"/>
</dbReference>
<dbReference type="AlphaFoldDB" id="A0A4Y3HQH9"/>
<keyword evidence="4 5" id="KW-0472">Membrane</keyword>
<dbReference type="Proteomes" id="UP000318717">
    <property type="component" value="Unassembled WGS sequence"/>
</dbReference>
<dbReference type="EMBL" id="BJLF01000001">
    <property type="protein sequence ID" value="GEA49409.1"/>
    <property type="molecule type" value="Genomic_DNA"/>
</dbReference>
<feature type="domain" description="NfeD-like C-terminal" evidence="6">
    <location>
        <begin position="93"/>
        <end position="147"/>
    </location>
</feature>
<evidence type="ECO:0000256" key="3">
    <source>
        <dbReference type="ARBA" id="ARBA00022989"/>
    </source>
</evidence>
<dbReference type="RefSeq" id="WP_141343772.1">
    <property type="nucleotide sequence ID" value="NZ_BJLF01000001.1"/>
</dbReference>
<keyword evidence="3 5" id="KW-1133">Transmembrane helix</keyword>
<evidence type="ECO:0000256" key="1">
    <source>
        <dbReference type="ARBA" id="ARBA00004141"/>
    </source>
</evidence>
<evidence type="ECO:0000313" key="8">
    <source>
        <dbReference type="Proteomes" id="UP000318717"/>
    </source>
</evidence>
<organism evidence="7 8">
    <name type="scientific">Vibrio inusitatus NBRC 102082</name>
    <dbReference type="NCBI Taxonomy" id="1219070"/>
    <lineage>
        <taxon>Bacteria</taxon>
        <taxon>Pseudomonadati</taxon>
        <taxon>Pseudomonadota</taxon>
        <taxon>Gammaproteobacteria</taxon>
        <taxon>Vibrionales</taxon>
        <taxon>Vibrionaceae</taxon>
        <taxon>Vibrio</taxon>
    </lineage>
</organism>
<proteinExistence type="predicted"/>
<gene>
    <name evidence="7" type="ORF">VIN01S_02130</name>
</gene>
<dbReference type="GO" id="GO:0005886">
    <property type="term" value="C:plasma membrane"/>
    <property type="evidence" value="ECO:0007669"/>
    <property type="project" value="TreeGrafter"/>
</dbReference>
<dbReference type="OrthoDB" id="6402862at2"/>
<dbReference type="InterPro" id="IPR012340">
    <property type="entry name" value="NA-bd_OB-fold"/>
</dbReference>
<evidence type="ECO:0000259" key="6">
    <source>
        <dbReference type="Pfam" id="PF01957"/>
    </source>
</evidence>
<accession>A0A4Y3HQH9</accession>
<feature type="transmembrane region" description="Helical" evidence="5">
    <location>
        <begin position="57"/>
        <end position="74"/>
    </location>
</feature>